<feature type="compositionally biased region" description="Polar residues" evidence="1">
    <location>
        <begin position="456"/>
        <end position="475"/>
    </location>
</feature>
<keyword evidence="2" id="KW-0812">Transmembrane</keyword>
<feature type="region of interest" description="Disordered" evidence="1">
    <location>
        <begin position="434"/>
        <end position="594"/>
    </location>
</feature>
<feature type="region of interest" description="Disordered" evidence="1">
    <location>
        <begin position="333"/>
        <end position="352"/>
    </location>
</feature>
<evidence type="ECO:0008006" key="5">
    <source>
        <dbReference type="Google" id="ProtNLM"/>
    </source>
</evidence>
<evidence type="ECO:0000256" key="2">
    <source>
        <dbReference type="SAM" id="Phobius"/>
    </source>
</evidence>
<gene>
    <name evidence="3" type="ORF">MCOR33_000384</name>
</gene>
<feature type="region of interest" description="Disordered" evidence="1">
    <location>
        <begin position="259"/>
        <end position="308"/>
    </location>
</feature>
<feature type="compositionally biased region" description="Gly residues" evidence="1">
    <location>
        <begin position="584"/>
        <end position="594"/>
    </location>
</feature>
<keyword evidence="2" id="KW-1133">Transmembrane helix</keyword>
<keyword evidence="2" id="KW-0472">Membrane</keyword>
<feature type="compositionally biased region" description="Low complexity" evidence="1">
    <location>
        <begin position="286"/>
        <end position="308"/>
    </location>
</feature>
<name>A0ABQ8P175_PYRGI</name>
<reference evidence="3" key="1">
    <citation type="submission" date="2021-01" db="EMBL/GenBank/DDBJ databases">
        <title>Deciphering the adaptive evolutionary patterns associated with biogeogrpahic diversity in the finger millet blast pathogen Magnaporthe oryzae in Eastern Africa.</title>
        <authorList>
            <person name="Onyema G."/>
            <person name="Shittu T.A."/>
            <person name="Dodsworth S."/>
            <person name="Devilliers S."/>
            <person name="Muthumeenakshi S."/>
            <person name="Sreenivasaprasad S."/>
        </authorList>
    </citation>
    <scope>NUCLEOTIDE SEQUENCE</scope>
    <source>
        <strain evidence="3">D15/s37</strain>
    </source>
</reference>
<accession>A0ABQ8P175</accession>
<evidence type="ECO:0000313" key="4">
    <source>
        <dbReference type="Proteomes" id="UP001059893"/>
    </source>
</evidence>
<protein>
    <recommendedName>
        <fullName evidence="5">Mid2 domain-containing protein</fullName>
    </recommendedName>
</protein>
<comment type="caution">
    <text evidence="3">The sequence shown here is derived from an EMBL/GenBank/DDBJ whole genome shotgun (WGS) entry which is preliminary data.</text>
</comment>
<keyword evidence="4" id="KW-1185">Reference proteome</keyword>
<proteinExistence type="predicted"/>
<dbReference type="EMBL" id="JABSND010000003">
    <property type="protein sequence ID" value="KAI6304528.1"/>
    <property type="molecule type" value="Genomic_DNA"/>
</dbReference>
<organism evidence="3 4">
    <name type="scientific">Pyricularia grisea</name>
    <name type="common">Crabgrass-specific blast fungus</name>
    <name type="synonym">Magnaporthe grisea</name>
    <dbReference type="NCBI Taxonomy" id="148305"/>
    <lineage>
        <taxon>Eukaryota</taxon>
        <taxon>Fungi</taxon>
        <taxon>Dikarya</taxon>
        <taxon>Ascomycota</taxon>
        <taxon>Pezizomycotina</taxon>
        <taxon>Sordariomycetes</taxon>
        <taxon>Sordariomycetidae</taxon>
        <taxon>Magnaporthales</taxon>
        <taxon>Pyriculariaceae</taxon>
        <taxon>Pyricularia</taxon>
    </lineage>
</organism>
<feature type="compositionally biased region" description="Polar residues" evidence="1">
    <location>
        <begin position="259"/>
        <end position="283"/>
    </location>
</feature>
<feature type="transmembrane region" description="Helical" evidence="2">
    <location>
        <begin position="359"/>
        <end position="381"/>
    </location>
</feature>
<dbReference type="Proteomes" id="UP001059893">
    <property type="component" value="Unassembled WGS sequence"/>
</dbReference>
<evidence type="ECO:0000256" key="1">
    <source>
        <dbReference type="SAM" id="MobiDB-lite"/>
    </source>
</evidence>
<evidence type="ECO:0000313" key="3">
    <source>
        <dbReference type="EMBL" id="KAI6304528.1"/>
    </source>
</evidence>
<feature type="compositionally biased region" description="Polar residues" evidence="1">
    <location>
        <begin position="544"/>
        <end position="555"/>
    </location>
</feature>
<sequence>MPANLSPCSFMVRHAKVLSMLAKRGYETSILALATVVGATPLLSTFDSEYQHGLLPSAESVTFSLRSWSENLESAPMNSQARDESILWRIWARFLDTLRAPRESLENIQGRQETCDLCERDYITPQIHNLPRDLISTVFVTATLTTTSTFTSFSATVISTVTQTLTFVDASQPTAAIAPGLKLRRSNAQQSGCATATTALLATKTLPRRQQDSTVGEPVPESTTTLTATSILTTTVTVQGGTRTRFHTIFETTRIAPGISSTFSPGMPGGSSTVVRPTNTNGADTGPGSTTQSSVPSSTPTPTGSLSASTVVTVTVTTGPVITTIINPTKTLTQTTFPSSAPPTGPLGQSQSSLRADQVSGIVLGIILFIILLIILSLLFLRRVQNRRSTEASQRQQLSPECALVPFNSPATSHSTPGSAGQVRIVIRPAPPSSISARGDSWPIPPGHEGQPTLFLDNNGNTPVRTTPTRWSITSDFGDMPGSGGIARNSGPLASLRHSGVPSSGVMGEMSPGPSLGDRIDGYYFTPASGGNSEHSGEAERSSQARNESQPNVSGPESVGGPSRGSSTFRTRLAPPPYQFGPPDWGGVGYGRAF</sequence>